<gene>
    <name evidence="2" type="primary">LOC113493553</name>
</gene>
<keyword evidence="1" id="KW-1185">Reference proteome</keyword>
<dbReference type="OrthoDB" id="6588253at2759"/>
<evidence type="ECO:0000313" key="2">
    <source>
        <dbReference type="RefSeq" id="XP_026727386.1"/>
    </source>
</evidence>
<dbReference type="InParanoid" id="A0A7E5VGM1"/>
<reference evidence="2" key="1">
    <citation type="submission" date="2025-08" db="UniProtKB">
        <authorList>
            <consortium name="RefSeq"/>
        </authorList>
    </citation>
    <scope>IDENTIFICATION</scope>
</reference>
<protein>
    <submittedName>
        <fullName evidence="2">Uncharacterized protein LOC113493553</fullName>
    </submittedName>
</protein>
<proteinExistence type="predicted"/>
<evidence type="ECO:0000313" key="1">
    <source>
        <dbReference type="Proteomes" id="UP000322000"/>
    </source>
</evidence>
<dbReference type="Proteomes" id="UP000322000">
    <property type="component" value="Chromosome 4"/>
</dbReference>
<dbReference type="RefSeq" id="XP_026727386.1">
    <property type="nucleotide sequence ID" value="XM_026871585.1"/>
</dbReference>
<organism evidence="1 2">
    <name type="scientific">Trichoplusia ni</name>
    <name type="common">Cabbage looper</name>
    <dbReference type="NCBI Taxonomy" id="7111"/>
    <lineage>
        <taxon>Eukaryota</taxon>
        <taxon>Metazoa</taxon>
        <taxon>Ecdysozoa</taxon>
        <taxon>Arthropoda</taxon>
        <taxon>Hexapoda</taxon>
        <taxon>Insecta</taxon>
        <taxon>Pterygota</taxon>
        <taxon>Neoptera</taxon>
        <taxon>Endopterygota</taxon>
        <taxon>Lepidoptera</taxon>
        <taxon>Glossata</taxon>
        <taxon>Ditrysia</taxon>
        <taxon>Noctuoidea</taxon>
        <taxon>Noctuidae</taxon>
        <taxon>Plusiinae</taxon>
        <taxon>Trichoplusia</taxon>
    </lineage>
</organism>
<dbReference type="KEGG" id="tnl:113493553"/>
<sequence length="887" mass="102376">MNFTPELSAFQGVILSADNIHHFSKLSCKGGNEDKVKTVIDHIKRFLNNEGYIDENGVIDTMAPKMRKFALYIILNSELSVLDSMVELEGIFLVIWSIPTIPKYLMCELIFNLHMEEFVWEIITYCQPDLAVQVALTIQENLKYLDPVEGLQKLYKLSAACYSLLCRLNCFEIEANKLSSHLASGYLILHKTVDYFVSPPNSHKLNSLGNDDLYKYNGECLKTMLLLIYECFTKFTQDQNSSCFDALYKATYKEEDFKSNPPTEKVCEIEDKSIMNCINNINKILLDKFKLVVMEISVDIFCAWSEFEDEDGKDMQQCIGELCHKVRMKLLQVSQVAEHPVVNMIQQMARQPLIIADVINSTDTNVIIQKINNNDQDKLSWIHALVNKEQLCQHSDLISVIDSNISVFDPQECLTLFYKFTNYYKSNSNNSELVKSLAIKIFQYCDASDKHAILQDHFSENQFIDLSDDEHFHNALTEMFNKFVASPDVDLTEVLNAFLQNPRQVYNKIFILAKENNHLTSTMLNIMELLKDYSNYYYVTETEPCIINITKNILEASIETEAQRENLLRFLCGLKNSEIIPGTKLLLLIIMPNMHKALLSKDILKIHLQIQLLSEAYAVSELLKYRAPMLAMLSQVMDVVRWRNIKVFYSYAPLTLQLTLNFQKSIITTYDHDIPETEGNWLRMRLKQINMQSQNNFYFRKLWNHPSESDTFFQTVSGILVEDTTNRSEIAVWVTQILSSGTQEEWSVVWDDLSLNIEDLDVLCIFHDALRTITKAVEGSRTPATRSCLFYCIQNLVYVIRYKFIKDPLTDRQVISVAFSLSKFLKETNVDDVNEIGSRLMPLLAYLVENKNSYSSDVPSYFKNTNYYPIVCKAFNFNSEENVGNTQ</sequence>
<name>A0A7E5VGM1_TRINI</name>
<dbReference type="GeneID" id="113493553"/>
<dbReference type="AlphaFoldDB" id="A0A7E5VGM1"/>
<accession>A0A7E5VGM1</accession>